<protein>
    <submittedName>
        <fullName evidence="2">Uncharacterized protein</fullName>
    </submittedName>
</protein>
<name>A0AAV7UE52_PLEWA</name>
<dbReference type="EMBL" id="JANPWB010000005">
    <property type="protein sequence ID" value="KAJ1186690.1"/>
    <property type="molecule type" value="Genomic_DNA"/>
</dbReference>
<evidence type="ECO:0000313" key="3">
    <source>
        <dbReference type="Proteomes" id="UP001066276"/>
    </source>
</evidence>
<evidence type="ECO:0000313" key="2">
    <source>
        <dbReference type="EMBL" id="KAJ1186690.1"/>
    </source>
</evidence>
<keyword evidence="3" id="KW-1185">Reference proteome</keyword>
<proteinExistence type="predicted"/>
<evidence type="ECO:0000256" key="1">
    <source>
        <dbReference type="SAM" id="MobiDB-lite"/>
    </source>
</evidence>
<feature type="region of interest" description="Disordered" evidence="1">
    <location>
        <begin position="50"/>
        <end position="73"/>
    </location>
</feature>
<sequence>MSSRLWVGDRGVRCLTGGRTSECVACSAGTAAHLASLTLLSRSSATAREFFQQENPNGRTRTDDESLLFRPGK</sequence>
<accession>A0AAV7UE52</accession>
<dbReference type="Proteomes" id="UP001066276">
    <property type="component" value="Chromosome 3_1"/>
</dbReference>
<comment type="caution">
    <text evidence="2">The sequence shown here is derived from an EMBL/GenBank/DDBJ whole genome shotgun (WGS) entry which is preliminary data.</text>
</comment>
<dbReference type="AlphaFoldDB" id="A0AAV7UE52"/>
<organism evidence="2 3">
    <name type="scientific">Pleurodeles waltl</name>
    <name type="common">Iberian ribbed newt</name>
    <dbReference type="NCBI Taxonomy" id="8319"/>
    <lineage>
        <taxon>Eukaryota</taxon>
        <taxon>Metazoa</taxon>
        <taxon>Chordata</taxon>
        <taxon>Craniata</taxon>
        <taxon>Vertebrata</taxon>
        <taxon>Euteleostomi</taxon>
        <taxon>Amphibia</taxon>
        <taxon>Batrachia</taxon>
        <taxon>Caudata</taxon>
        <taxon>Salamandroidea</taxon>
        <taxon>Salamandridae</taxon>
        <taxon>Pleurodelinae</taxon>
        <taxon>Pleurodeles</taxon>
    </lineage>
</organism>
<reference evidence="2" key="1">
    <citation type="journal article" date="2022" name="bioRxiv">
        <title>Sequencing and chromosome-scale assembly of the giantPleurodeles waltlgenome.</title>
        <authorList>
            <person name="Brown T."/>
            <person name="Elewa A."/>
            <person name="Iarovenko S."/>
            <person name="Subramanian E."/>
            <person name="Araus A.J."/>
            <person name="Petzold A."/>
            <person name="Susuki M."/>
            <person name="Suzuki K.-i.T."/>
            <person name="Hayashi T."/>
            <person name="Toyoda A."/>
            <person name="Oliveira C."/>
            <person name="Osipova E."/>
            <person name="Leigh N.D."/>
            <person name="Simon A."/>
            <person name="Yun M.H."/>
        </authorList>
    </citation>
    <scope>NUCLEOTIDE SEQUENCE</scope>
    <source>
        <strain evidence="2">20211129_DDA</strain>
        <tissue evidence="2">Liver</tissue>
    </source>
</reference>
<gene>
    <name evidence="2" type="ORF">NDU88_003471</name>
</gene>